<feature type="region of interest" description="Disordered" evidence="1">
    <location>
        <begin position="58"/>
        <end position="89"/>
    </location>
</feature>
<evidence type="ECO:0000313" key="3">
    <source>
        <dbReference type="Proteomes" id="UP000828384"/>
    </source>
</evidence>
<organism evidence="2 3">
    <name type="scientific">Pantoea phage PdC23</name>
    <dbReference type="NCBI Taxonomy" id="2894356"/>
    <lineage>
        <taxon>Viruses</taxon>
        <taxon>Duplodnaviria</taxon>
        <taxon>Heunggongvirae</taxon>
        <taxon>Uroviricota</taxon>
        <taxon>Caudoviricetes</taxon>
        <taxon>Felixviridae</taxon>
        <taxon>Certevirus</taxon>
        <taxon>Certevirus C23</taxon>
    </lineage>
</organism>
<protein>
    <submittedName>
        <fullName evidence="2">Terminase small subunit</fullName>
    </submittedName>
</protein>
<feature type="compositionally biased region" description="Polar residues" evidence="1">
    <location>
        <begin position="77"/>
        <end position="88"/>
    </location>
</feature>
<name>A0AAE8YHK8_9CAUD</name>
<dbReference type="Proteomes" id="UP000828384">
    <property type="component" value="Segment"/>
</dbReference>
<sequence>MKELDWNAIKPVYENGMRTLRDIAAEFGVTEGAIRKQAKNRGWVRMERPERPVRDAGIIKRAHREESSTFVPRQRDANPSTAHTTSTKFHPFGRSLTVANGKNPYAVAMMLDDELVSAAESMTLTDELVRLRALNLMGYKAISKYRVEIDDGQPEQERIEFLFRAIQSEERSISSNTQRIESIENTLSNLAKTMAEIEHRRVATMKLQAEIDSMGGNTINATIVHNSLPIPR</sequence>
<gene>
    <name evidence="2" type="ORF">pdc_075</name>
</gene>
<evidence type="ECO:0000313" key="2">
    <source>
        <dbReference type="EMBL" id="UGC97788.1"/>
    </source>
</evidence>
<dbReference type="EMBL" id="OL396571">
    <property type="protein sequence ID" value="UGC97788.1"/>
    <property type="molecule type" value="Genomic_DNA"/>
</dbReference>
<evidence type="ECO:0000256" key="1">
    <source>
        <dbReference type="SAM" id="MobiDB-lite"/>
    </source>
</evidence>
<accession>A0AAE8YHK8</accession>
<proteinExistence type="predicted"/>
<keyword evidence="3" id="KW-1185">Reference proteome</keyword>
<feature type="compositionally biased region" description="Basic and acidic residues" evidence="1">
    <location>
        <begin position="58"/>
        <end position="67"/>
    </location>
</feature>
<reference evidence="2" key="1">
    <citation type="journal article" date="2022" name="Curr. Microbiol.">
        <title>Isolation, Characterization, and Comparative Genomic Analysis of vB_Pd_C23, a Novel Bacteriophage of Pantoea dispersa.</title>
        <authorList>
            <person name="Grami E."/>
            <person name="Laadouze I."/>
            <person name="Ben Tiba S."/>
            <person name="Hafiane A."/>
            <person name="Sealey K.S."/>
            <person name="Saidi N."/>
        </authorList>
    </citation>
    <scope>NUCLEOTIDE SEQUENCE</scope>
</reference>